<dbReference type="InterPro" id="IPR012724">
    <property type="entry name" value="DnaJ"/>
</dbReference>
<dbReference type="GO" id="GO:0042026">
    <property type="term" value="P:protein refolding"/>
    <property type="evidence" value="ECO:0007669"/>
    <property type="project" value="TreeGrafter"/>
</dbReference>
<dbReference type="PROSITE" id="PS51188">
    <property type="entry name" value="ZF_CR"/>
    <property type="match status" value="1"/>
</dbReference>
<feature type="region of interest" description="Disordered" evidence="5">
    <location>
        <begin position="58"/>
        <end position="86"/>
    </location>
</feature>
<sequence length="358" mass="38872">MASDNPYQVLGILPTADEEEIKRAYRRLAMECHPDRNPGDRHSAEKFKMISGAYEILRNPRKRDDFDRRGFRPSPTHTAGPSPFGPGDELSGVFKDLFSDLMQGKPPNSDPHAEIGRDLKYHLTMTLEEVAAGTTLPIQVNRLESCEPCRGNGTGARSRPQACVVCGGLGYAQWQHGLLAIKTPCRPCGGTGEIIVDACGGCGGSGRIQKERVLNIRIPAGAEDGMKLKVDREGHAGIRGGRPGDLLLTIGVIPHETFRREGSDIHSSVTVNISDAALGAEVDVPTLAGSIPLKIPAGTQSGSTFRLRGKGLPETSRGARGDQIIRVHVETPTRMTRKQRRLLEQFNLMGENPRSKPH</sequence>
<dbReference type="CDD" id="cd10747">
    <property type="entry name" value="DnaJ_C"/>
    <property type="match status" value="1"/>
</dbReference>
<dbReference type="GO" id="GO:0031072">
    <property type="term" value="F:heat shock protein binding"/>
    <property type="evidence" value="ECO:0007669"/>
    <property type="project" value="InterPro"/>
</dbReference>
<dbReference type="GO" id="GO:0009408">
    <property type="term" value="P:response to heat"/>
    <property type="evidence" value="ECO:0007669"/>
    <property type="project" value="InterPro"/>
</dbReference>
<keyword evidence="4" id="KW-0862">Zinc</keyword>
<organism evidence="8">
    <name type="scientific">uncultured marine microorganism HF4000_ANIW137I15</name>
    <dbReference type="NCBI Taxonomy" id="455531"/>
    <lineage>
        <taxon>unclassified sequences</taxon>
        <taxon>environmental samples</taxon>
    </lineage>
</organism>
<dbReference type="Gene3D" id="1.10.287.110">
    <property type="entry name" value="DnaJ domain"/>
    <property type="match status" value="1"/>
</dbReference>
<dbReference type="InterPro" id="IPR008971">
    <property type="entry name" value="HSP40/DnaJ_pept-bd"/>
</dbReference>
<dbReference type="InterPro" id="IPR036869">
    <property type="entry name" value="J_dom_sf"/>
</dbReference>
<evidence type="ECO:0000256" key="2">
    <source>
        <dbReference type="ARBA" id="ARBA00022737"/>
    </source>
</evidence>
<dbReference type="Gene3D" id="2.10.230.10">
    <property type="entry name" value="Heat shock protein DnaJ, cysteine-rich domain"/>
    <property type="match status" value="1"/>
</dbReference>
<feature type="domain" description="J" evidence="6">
    <location>
        <begin position="5"/>
        <end position="70"/>
    </location>
</feature>
<evidence type="ECO:0000256" key="3">
    <source>
        <dbReference type="ARBA" id="ARBA00022771"/>
    </source>
</evidence>
<evidence type="ECO:0000256" key="1">
    <source>
        <dbReference type="ARBA" id="ARBA00022723"/>
    </source>
</evidence>
<name>B3T4M7_9ZZZZ</name>
<dbReference type="PROSITE" id="PS00636">
    <property type="entry name" value="DNAJ_1"/>
    <property type="match status" value="1"/>
</dbReference>
<dbReference type="InterPro" id="IPR002939">
    <property type="entry name" value="DnaJ_C"/>
</dbReference>
<gene>
    <name evidence="8" type="ORF">ALOHA_HF4000ANIW137I15ctg3g26</name>
</gene>
<dbReference type="EMBL" id="EU016602">
    <property type="protein sequence ID" value="ABZ07543.1"/>
    <property type="molecule type" value="Genomic_DNA"/>
</dbReference>
<dbReference type="SMART" id="SM00271">
    <property type="entry name" value="DnaJ"/>
    <property type="match status" value="1"/>
</dbReference>
<dbReference type="HAMAP" id="MF_01152">
    <property type="entry name" value="DnaJ"/>
    <property type="match status" value="1"/>
</dbReference>
<reference evidence="8" key="1">
    <citation type="journal article" date="2008" name="ISME J.">
        <title>Genomic patterns of recombination, clonal divergence and environment in marine microbial populations.</title>
        <authorList>
            <person name="Konstantinidis K.T."/>
            <person name="Delong E.F."/>
        </authorList>
    </citation>
    <scope>NUCLEOTIDE SEQUENCE</scope>
</reference>
<protein>
    <submittedName>
        <fullName evidence="8">Putative DnaJ C-terminal domain</fullName>
    </submittedName>
</protein>
<dbReference type="GO" id="GO:0051082">
    <property type="term" value="F:unfolded protein binding"/>
    <property type="evidence" value="ECO:0007669"/>
    <property type="project" value="InterPro"/>
</dbReference>
<dbReference type="Gene3D" id="2.60.260.20">
    <property type="entry name" value="Urease metallochaperone UreE, N-terminal domain"/>
    <property type="match status" value="2"/>
</dbReference>
<evidence type="ECO:0000256" key="5">
    <source>
        <dbReference type="SAM" id="MobiDB-lite"/>
    </source>
</evidence>
<evidence type="ECO:0000256" key="4">
    <source>
        <dbReference type="ARBA" id="ARBA00022833"/>
    </source>
</evidence>
<dbReference type="PROSITE" id="PS50076">
    <property type="entry name" value="DNAJ_2"/>
    <property type="match status" value="1"/>
</dbReference>
<dbReference type="GO" id="GO:0008270">
    <property type="term" value="F:zinc ion binding"/>
    <property type="evidence" value="ECO:0007669"/>
    <property type="project" value="UniProtKB-KW"/>
</dbReference>
<keyword evidence="2" id="KW-0677">Repeat</keyword>
<dbReference type="Pfam" id="PF01556">
    <property type="entry name" value="DnaJ_C"/>
    <property type="match status" value="1"/>
</dbReference>
<dbReference type="SUPFAM" id="SSF57938">
    <property type="entry name" value="DnaJ/Hsp40 cysteine-rich domain"/>
    <property type="match status" value="1"/>
</dbReference>
<dbReference type="Pfam" id="PF00226">
    <property type="entry name" value="DnaJ"/>
    <property type="match status" value="1"/>
</dbReference>
<proteinExistence type="inferred from homology"/>
<dbReference type="Pfam" id="PF00684">
    <property type="entry name" value="DnaJ_CXXCXGXG"/>
    <property type="match status" value="1"/>
</dbReference>
<dbReference type="FunFam" id="2.60.260.20:FF:000005">
    <property type="entry name" value="Chaperone protein dnaJ 1, mitochondrial"/>
    <property type="match status" value="1"/>
</dbReference>
<feature type="domain" description="CR-type" evidence="7">
    <location>
        <begin position="133"/>
        <end position="211"/>
    </location>
</feature>
<dbReference type="AlphaFoldDB" id="B3T4M7"/>
<dbReference type="GO" id="GO:0005524">
    <property type="term" value="F:ATP binding"/>
    <property type="evidence" value="ECO:0007669"/>
    <property type="project" value="InterPro"/>
</dbReference>
<dbReference type="CDD" id="cd06257">
    <property type="entry name" value="DnaJ"/>
    <property type="match status" value="1"/>
</dbReference>
<evidence type="ECO:0000259" key="6">
    <source>
        <dbReference type="PROSITE" id="PS50076"/>
    </source>
</evidence>
<evidence type="ECO:0000313" key="8">
    <source>
        <dbReference type="EMBL" id="ABZ07543.1"/>
    </source>
</evidence>
<keyword evidence="1" id="KW-0479">Metal-binding</keyword>
<dbReference type="InterPro" id="IPR018253">
    <property type="entry name" value="DnaJ_domain_CS"/>
</dbReference>
<accession>B3T4M7</accession>
<keyword evidence="3" id="KW-0863">Zinc-finger</keyword>
<dbReference type="PANTHER" id="PTHR43096:SF10">
    <property type="entry name" value="CHAPERONE PROTEIN DNAJ A6, CHLOROPLASTIC"/>
    <property type="match status" value="1"/>
</dbReference>
<dbReference type="NCBIfam" id="NF008035">
    <property type="entry name" value="PRK10767.1"/>
    <property type="match status" value="1"/>
</dbReference>
<dbReference type="PANTHER" id="PTHR43096">
    <property type="entry name" value="DNAJ HOMOLOG 1, MITOCHONDRIAL-RELATED"/>
    <property type="match status" value="1"/>
</dbReference>
<dbReference type="InterPro" id="IPR036410">
    <property type="entry name" value="HSP_DnaJ_Cys-rich_dom_sf"/>
</dbReference>
<dbReference type="PRINTS" id="PR00625">
    <property type="entry name" value="JDOMAIN"/>
</dbReference>
<dbReference type="InterPro" id="IPR001623">
    <property type="entry name" value="DnaJ_domain"/>
</dbReference>
<dbReference type="SUPFAM" id="SSF49493">
    <property type="entry name" value="HSP40/DnaJ peptide-binding domain"/>
    <property type="match status" value="2"/>
</dbReference>
<dbReference type="SUPFAM" id="SSF46565">
    <property type="entry name" value="Chaperone J-domain"/>
    <property type="match status" value="1"/>
</dbReference>
<evidence type="ECO:0000259" key="7">
    <source>
        <dbReference type="PROSITE" id="PS51188"/>
    </source>
</evidence>
<dbReference type="InterPro" id="IPR001305">
    <property type="entry name" value="HSP_DnaJ_Cys-rich_dom"/>
</dbReference>
<dbReference type="CDD" id="cd10719">
    <property type="entry name" value="DnaJ_zf"/>
    <property type="match status" value="1"/>
</dbReference>